<evidence type="ECO:0000256" key="2">
    <source>
        <dbReference type="ARBA" id="ARBA00010977"/>
    </source>
</evidence>
<evidence type="ECO:0008006" key="11">
    <source>
        <dbReference type="Google" id="ProtNLM"/>
    </source>
</evidence>
<dbReference type="GO" id="GO:0031261">
    <property type="term" value="C:DNA replication preinitiation complex"/>
    <property type="evidence" value="ECO:0007669"/>
    <property type="project" value="TreeGrafter"/>
</dbReference>
<dbReference type="EMBL" id="JAWXYG010000006">
    <property type="protein sequence ID" value="KAK4270049.1"/>
    <property type="molecule type" value="Genomic_DNA"/>
</dbReference>
<dbReference type="Pfam" id="PF18137">
    <property type="entry name" value="WHD_ORC"/>
    <property type="match status" value="1"/>
</dbReference>
<dbReference type="InterPro" id="IPR045667">
    <property type="entry name" value="ORC3_N"/>
</dbReference>
<feature type="region of interest" description="Disordered" evidence="6">
    <location>
        <begin position="32"/>
        <end position="69"/>
    </location>
</feature>
<keyword evidence="10" id="KW-1185">Reference proteome</keyword>
<dbReference type="GO" id="GO:0006270">
    <property type="term" value="P:DNA replication initiation"/>
    <property type="evidence" value="ECO:0007669"/>
    <property type="project" value="TreeGrafter"/>
</dbReference>
<dbReference type="GO" id="GO:0005656">
    <property type="term" value="C:nuclear pre-replicative complex"/>
    <property type="evidence" value="ECO:0007669"/>
    <property type="project" value="TreeGrafter"/>
</dbReference>
<name>A0AAE1KAW6_9FABA</name>
<accession>A0AAE1KAW6</accession>
<comment type="subcellular location">
    <subcellularLocation>
        <location evidence="1">Nucleus</location>
    </subcellularLocation>
</comment>
<comment type="similarity">
    <text evidence="2">Belongs to the ORC3 family.</text>
</comment>
<dbReference type="GO" id="GO:0003688">
    <property type="term" value="F:DNA replication origin binding"/>
    <property type="evidence" value="ECO:0007669"/>
    <property type="project" value="TreeGrafter"/>
</dbReference>
<dbReference type="InterPro" id="IPR040855">
    <property type="entry name" value="ORC_WH_C"/>
</dbReference>
<feature type="domain" description="Origin recognition complex subunit 3 N-terminal" evidence="7">
    <location>
        <begin position="43"/>
        <end position="362"/>
    </location>
</feature>
<organism evidence="9 10">
    <name type="scientific">Acacia crassicarpa</name>
    <name type="common">northern wattle</name>
    <dbReference type="NCBI Taxonomy" id="499986"/>
    <lineage>
        <taxon>Eukaryota</taxon>
        <taxon>Viridiplantae</taxon>
        <taxon>Streptophyta</taxon>
        <taxon>Embryophyta</taxon>
        <taxon>Tracheophyta</taxon>
        <taxon>Spermatophyta</taxon>
        <taxon>Magnoliopsida</taxon>
        <taxon>eudicotyledons</taxon>
        <taxon>Gunneridae</taxon>
        <taxon>Pentapetalae</taxon>
        <taxon>rosids</taxon>
        <taxon>fabids</taxon>
        <taxon>Fabales</taxon>
        <taxon>Fabaceae</taxon>
        <taxon>Caesalpinioideae</taxon>
        <taxon>mimosoid clade</taxon>
        <taxon>Acacieae</taxon>
        <taxon>Acacia</taxon>
    </lineage>
</organism>
<feature type="compositionally biased region" description="Basic residues" evidence="6">
    <location>
        <begin position="673"/>
        <end position="685"/>
    </location>
</feature>
<dbReference type="PANTHER" id="PTHR12748">
    <property type="entry name" value="ORIGIN RECOGNITION COMPLEX SUBUNIT 3"/>
    <property type="match status" value="1"/>
</dbReference>
<keyword evidence="3" id="KW-0235">DNA replication</keyword>
<dbReference type="PANTHER" id="PTHR12748:SF0">
    <property type="entry name" value="ORIGIN RECOGNITION COMPLEX SUBUNIT 3"/>
    <property type="match status" value="1"/>
</dbReference>
<feature type="domain" description="Origin recognition complex subunit 3 winged helix C-terminal" evidence="8">
    <location>
        <begin position="604"/>
        <end position="731"/>
    </location>
</feature>
<evidence type="ECO:0000313" key="9">
    <source>
        <dbReference type="EMBL" id="KAK4270049.1"/>
    </source>
</evidence>
<keyword evidence="5" id="KW-0539">Nucleus</keyword>
<evidence type="ECO:0000256" key="5">
    <source>
        <dbReference type="ARBA" id="ARBA00023242"/>
    </source>
</evidence>
<proteinExistence type="inferred from homology"/>
<dbReference type="AlphaFoldDB" id="A0AAE1KAW6"/>
<keyword evidence="4" id="KW-0238">DNA-binding</keyword>
<evidence type="ECO:0000256" key="1">
    <source>
        <dbReference type="ARBA" id="ARBA00004123"/>
    </source>
</evidence>
<gene>
    <name evidence="9" type="ORF">QN277_023135</name>
</gene>
<feature type="region of interest" description="Disordered" evidence="6">
    <location>
        <begin position="673"/>
        <end position="695"/>
    </location>
</feature>
<evidence type="ECO:0000259" key="8">
    <source>
        <dbReference type="Pfam" id="PF18137"/>
    </source>
</evidence>
<reference evidence="9" key="1">
    <citation type="submission" date="2023-10" db="EMBL/GenBank/DDBJ databases">
        <title>Chromosome-level genome of the transformable northern wattle, Acacia crassicarpa.</title>
        <authorList>
            <person name="Massaro I."/>
            <person name="Sinha N.R."/>
            <person name="Poethig S."/>
            <person name="Leichty A.R."/>
        </authorList>
    </citation>
    <scope>NUCLEOTIDE SEQUENCE</scope>
    <source>
        <strain evidence="9">Acra3RX</strain>
        <tissue evidence="9">Leaf</tissue>
    </source>
</reference>
<sequence>MAPSSPIGDDLLPSSMAPQNIENNIKPFYVLHKASSQGKDRKSAGQGKKRRRKEAPSSLQSPKKHEGSIAEEHDGHHLHQLQFEAFCSFWSKIESTIKDVLRNINGSVFDEILQWVMSCFNATRSTGEPSFANSIRSFPVLNGSTTRQLFTGLVITKNMEFVDDILTFEELSLFLKHQGCHVGMLSSLDFSVKNGIAGCLKALLREFMDTTMDSADISNLASWYREQGNYNKPLVLIINDLERCSRTVLSDFIPMLSEWVNRVPMILIFGVLTTVDSLRNILPSHVLHHLCPCKFMLGSPTDRMDSIIEAVLLKHCAIFSIGYKVALFLRNNFLNKDGTLTSFIRALKIACMLHFSVEPLSLILSQALAEEDQEDGKFALPPDTVLKYVHELPSRARNQMADETGRNLAQGFSNLVSVKKLWSTAVLCLHQAGKYNRIRLLDLFCEALFLSKASDCHVGNGNDSGLPSSNSNQQRSIIQECGYISQIFRKVRDFPPEMLFQLVKSWEISTAGVVEIHDKLKTLQSSLRCEDGKRPTKSTDSKKEAARISLNSEKDSRILNSLVVTFMNDLVRSFMRPISCTPFHEISCFNDVEKLQLALTGDPRSRIQVDLLNSNKILQCSCCKKSSSALLPSMHDSSIMYSLAEEHGDLINLHDWFKSFKTIILDHKNKRKQKLKLSPHKRKRKDTNESSDPSEASIQARFCNAVTELQIIGLLRMPSKRRPDCVQRVAFGL</sequence>
<dbReference type="Proteomes" id="UP001293593">
    <property type="component" value="Unassembled WGS sequence"/>
</dbReference>
<dbReference type="CDD" id="cd20704">
    <property type="entry name" value="Orc3"/>
    <property type="match status" value="1"/>
</dbReference>
<dbReference type="Pfam" id="PF07034">
    <property type="entry name" value="ORC3_N"/>
    <property type="match status" value="1"/>
</dbReference>
<dbReference type="InterPro" id="IPR020795">
    <property type="entry name" value="ORC3"/>
</dbReference>
<evidence type="ECO:0000256" key="6">
    <source>
        <dbReference type="SAM" id="MobiDB-lite"/>
    </source>
</evidence>
<dbReference type="GO" id="GO:0005664">
    <property type="term" value="C:nuclear origin of replication recognition complex"/>
    <property type="evidence" value="ECO:0007669"/>
    <property type="project" value="InterPro"/>
</dbReference>
<protein>
    <recommendedName>
        <fullName evidence="11">Origin of replication complex subunit 3</fullName>
    </recommendedName>
</protein>
<evidence type="ECO:0000313" key="10">
    <source>
        <dbReference type="Proteomes" id="UP001293593"/>
    </source>
</evidence>
<evidence type="ECO:0000256" key="3">
    <source>
        <dbReference type="ARBA" id="ARBA00022705"/>
    </source>
</evidence>
<evidence type="ECO:0000259" key="7">
    <source>
        <dbReference type="Pfam" id="PF07034"/>
    </source>
</evidence>
<comment type="caution">
    <text evidence="9">The sequence shown here is derived from an EMBL/GenBank/DDBJ whole genome shotgun (WGS) entry which is preliminary data.</text>
</comment>
<evidence type="ECO:0000256" key="4">
    <source>
        <dbReference type="ARBA" id="ARBA00023125"/>
    </source>
</evidence>